<dbReference type="InterPro" id="IPR011009">
    <property type="entry name" value="Kinase-like_dom_sf"/>
</dbReference>
<dbReference type="RefSeq" id="WP_073884312.1">
    <property type="nucleotide sequence ID" value="NZ_FAUH01000013.1"/>
</dbReference>
<dbReference type="EMBL" id="FAUH01000013">
    <property type="protein sequence ID" value="CUU66605.1"/>
    <property type="molecule type" value="Genomic_DNA"/>
</dbReference>
<dbReference type="Gene3D" id="1.10.510.10">
    <property type="entry name" value="Transferase(Phosphotransferase) domain 1"/>
    <property type="match status" value="1"/>
</dbReference>
<dbReference type="SUPFAM" id="SSF56112">
    <property type="entry name" value="Protein kinase-like (PK-like)"/>
    <property type="match status" value="1"/>
</dbReference>
<feature type="region of interest" description="Disordered" evidence="1">
    <location>
        <begin position="186"/>
        <end position="215"/>
    </location>
</feature>
<sequence>MSEKQRYALLLAVCDVLRVLQGGGIVIGDLSAKNLMFAVSMAGSGDVSASAHLIDCDSVSALGSVNPDSMETPGWDVPAGETRQTGETDRYKFGLLALRLLAGDLTTRDPGRLPKEVSVGVRGLVTGALTSAPTARPSYDAWWEALQQAALSADSSVPAVQPDSAPVAAPVVAPVTKRPVALKAVPKPAAQAGPPVSTAPAPVAQGSPKTSATGLSARNIVGRRRWCCSA</sequence>
<dbReference type="AlphaFoldDB" id="A0A0X2NM94"/>
<organism evidence="2 3">
    <name type="scientific">Corynebacterium variabile</name>
    <dbReference type="NCBI Taxonomy" id="1727"/>
    <lineage>
        <taxon>Bacteria</taxon>
        <taxon>Bacillati</taxon>
        <taxon>Actinomycetota</taxon>
        <taxon>Actinomycetes</taxon>
        <taxon>Mycobacteriales</taxon>
        <taxon>Corynebacteriaceae</taxon>
        <taxon>Corynebacterium</taxon>
    </lineage>
</organism>
<evidence type="ECO:0000313" key="3">
    <source>
        <dbReference type="Proteomes" id="UP000182498"/>
    </source>
</evidence>
<evidence type="ECO:0008006" key="4">
    <source>
        <dbReference type="Google" id="ProtNLM"/>
    </source>
</evidence>
<evidence type="ECO:0000256" key="1">
    <source>
        <dbReference type="SAM" id="MobiDB-lite"/>
    </source>
</evidence>
<protein>
    <recommendedName>
        <fullName evidence="4">Protein kinase domain-containing protein</fullName>
    </recommendedName>
</protein>
<dbReference type="OrthoDB" id="4061674at2"/>
<proteinExistence type="predicted"/>
<dbReference type="Proteomes" id="UP000182498">
    <property type="component" value="Unassembled WGS sequence"/>
</dbReference>
<evidence type="ECO:0000313" key="2">
    <source>
        <dbReference type="EMBL" id="CUU66605.1"/>
    </source>
</evidence>
<reference evidence="3" key="1">
    <citation type="submission" date="2015-11" db="EMBL/GenBank/DDBJ databases">
        <authorList>
            <person name="Dugat-Bony E."/>
        </authorList>
    </citation>
    <scope>NUCLEOTIDE SEQUENCE [LARGE SCALE GENOMIC DNA]</scope>
    <source>
        <strain evidence="3">Mu292</strain>
    </source>
</reference>
<name>A0A0X2NM94_9CORY</name>
<keyword evidence="3" id="KW-1185">Reference proteome</keyword>
<gene>
    <name evidence="2" type="ORF">CVAR292_01952</name>
</gene>
<accession>A0A0X2NM94</accession>